<dbReference type="InParanoid" id="A0A1Y2LKZ4"/>
<accession>A0A1Y2LKZ4</accession>
<protein>
    <submittedName>
        <fullName evidence="2">Uncharacterized protein</fullName>
    </submittedName>
</protein>
<proteinExistence type="predicted"/>
<feature type="transmembrane region" description="Helical" evidence="1">
    <location>
        <begin position="346"/>
        <end position="366"/>
    </location>
</feature>
<keyword evidence="1" id="KW-1133">Transmembrane helix</keyword>
<evidence type="ECO:0000313" key="2">
    <source>
        <dbReference type="EMBL" id="OSS44664.1"/>
    </source>
</evidence>
<keyword evidence="1" id="KW-0812">Transmembrane</keyword>
<sequence>MGVGEHPAKIAQMAAVEELVRMGDDPVCQSAHAIMADVRVDVAVAVDVDQTEPVVESTVNVLQLGIKVLDLLVRCRDASLVDARLLRLGFALAHLLCLVLVELCGDLGERSGDGQGGNGGCVAEGSVGARGHGANPDGDVLQQLLVLVHEARLGDALEEGVKEAAQGTAEGVAASVLGLCNQRVLGDVLGLVLVLQLCDAVRGVVGVGDVVLVDAQVAARGAQHQVDDLGDGLCLVFVEARNPARGHVLETVAAAKHVGVEASGLVPGEDALADGRLARPAGLLGRAAAAGRAHRQRDALPVRPGLLRRASLCGRLRLALGLALAPALPQLLLVGLALGALVLVFVVLRVLLCIGAAVLVVAALALRRHGRELLGLLRHASGLAARAGGGGGGGIAGLRVRDDGTHGDGARCLCGLGGQSVLWDGLARRARGAELSWADATAGAPQCW</sequence>
<feature type="transmembrane region" description="Helical" evidence="1">
    <location>
        <begin position="318"/>
        <end position="340"/>
    </location>
</feature>
<gene>
    <name evidence="2" type="ORF">B5807_10728</name>
</gene>
<dbReference type="EMBL" id="KZ107856">
    <property type="protein sequence ID" value="OSS44664.1"/>
    <property type="molecule type" value="Genomic_DNA"/>
</dbReference>
<name>A0A1Y2LKZ4_EPING</name>
<reference evidence="2 3" key="1">
    <citation type="journal article" date="2017" name="Genome Announc.">
        <title>Genome sequence of the saprophytic ascomycete Epicoccum nigrum ICMP 19927 strain isolated from New Zealand.</title>
        <authorList>
            <person name="Fokin M."/>
            <person name="Fleetwood D."/>
            <person name="Weir B.S."/>
            <person name="Villas-Boas S.G."/>
        </authorList>
    </citation>
    <scope>NUCLEOTIDE SEQUENCE [LARGE SCALE GENOMIC DNA]</scope>
    <source>
        <strain evidence="2 3">ICMP 19927</strain>
    </source>
</reference>
<evidence type="ECO:0000313" key="3">
    <source>
        <dbReference type="Proteomes" id="UP000193240"/>
    </source>
</evidence>
<organism evidence="2 3">
    <name type="scientific">Epicoccum nigrum</name>
    <name type="common">Soil fungus</name>
    <name type="synonym">Epicoccum purpurascens</name>
    <dbReference type="NCBI Taxonomy" id="105696"/>
    <lineage>
        <taxon>Eukaryota</taxon>
        <taxon>Fungi</taxon>
        <taxon>Dikarya</taxon>
        <taxon>Ascomycota</taxon>
        <taxon>Pezizomycotina</taxon>
        <taxon>Dothideomycetes</taxon>
        <taxon>Pleosporomycetidae</taxon>
        <taxon>Pleosporales</taxon>
        <taxon>Pleosporineae</taxon>
        <taxon>Didymellaceae</taxon>
        <taxon>Epicoccum</taxon>
    </lineage>
</organism>
<keyword evidence="1" id="KW-0472">Membrane</keyword>
<dbReference type="AlphaFoldDB" id="A0A1Y2LKZ4"/>
<keyword evidence="3" id="KW-1185">Reference proteome</keyword>
<evidence type="ECO:0000256" key="1">
    <source>
        <dbReference type="SAM" id="Phobius"/>
    </source>
</evidence>
<dbReference type="Proteomes" id="UP000193240">
    <property type="component" value="Unassembled WGS sequence"/>
</dbReference>